<keyword evidence="2" id="KW-0732">Signal</keyword>
<feature type="region of interest" description="Disordered" evidence="1">
    <location>
        <begin position="54"/>
        <end position="203"/>
    </location>
</feature>
<gene>
    <name evidence="3" type="ORF">QK289_06395</name>
</gene>
<dbReference type="Proteomes" id="UP001243286">
    <property type="component" value="Unassembled WGS sequence"/>
</dbReference>
<evidence type="ECO:0000256" key="2">
    <source>
        <dbReference type="SAM" id="SignalP"/>
    </source>
</evidence>
<organism evidence="3 4">
    <name type="scientific">Exiguobacterium antarcticum</name>
    <dbReference type="NCBI Taxonomy" id="132920"/>
    <lineage>
        <taxon>Bacteria</taxon>
        <taxon>Bacillati</taxon>
        <taxon>Bacillota</taxon>
        <taxon>Bacilli</taxon>
        <taxon>Bacillales</taxon>
        <taxon>Bacillales Family XII. Incertae Sedis</taxon>
        <taxon>Exiguobacterium</taxon>
    </lineage>
</organism>
<feature type="compositionally biased region" description="Basic and acidic residues" evidence="1">
    <location>
        <begin position="63"/>
        <end position="89"/>
    </location>
</feature>
<comment type="caution">
    <text evidence="3">The sequence shown here is derived from an EMBL/GenBank/DDBJ whole genome shotgun (WGS) entry which is preliminary data.</text>
</comment>
<name>A0ABT6R119_9BACL</name>
<dbReference type="RefSeq" id="WP_282355525.1">
    <property type="nucleotide sequence ID" value="NZ_JASBQV010000007.1"/>
</dbReference>
<keyword evidence="4" id="KW-1185">Reference proteome</keyword>
<feature type="compositionally biased region" description="Acidic residues" evidence="1">
    <location>
        <begin position="146"/>
        <end position="159"/>
    </location>
</feature>
<protein>
    <submittedName>
        <fullName evidence="3">Uncharacterized protein</fullName>
    </submittedName>
</protein>
<feature type="compositionally biased region" description="Basic and acidic residues" evidence="1">
    <location>
        <begin position="168"/>
        <end position="187"/>
    </location>
</feature>
<evidence type="ECO:0000313" key="4">
    <source>
        <dbReference type="Proteomes" id="UP001243286"/>
    </source>
</evidence>
<proteinExistence type="predicted"/>
<evidence type="ECO:0000256" key="1">
    <source>
        <dbReference type="SAM" id="MobiDB-lite"/>
    </source>
</evidence>
<evidence type="ECO:0000313" key="3">
    <source>
        <dbReference type="EMBL" id="MDI3234631.1"/>
    </source>
</evidence>
<feature type="signal peptide" evidence="2">
    <location>
        <begin position="1"/>
        <end position="23"/>
    </location>
</feature>
<sequence>MYKNRSPNIVILMIFLCSLLVSVDSGEAVTNQSESEEPLTIEFCKKLLEEIETDNTPLDDSSIEAKKTACEKLLTENEIEAPKEEREMPDPEPVPSKKPSEDSVNLPSDTEKDEPLIPPTSESESPTTPEPPTPETDIPTTPDIPISEEDDSLPSENEESPSVPPPVSEEKSNEQQEKLPAEKKETPPEELPVSEAPKKDLIPKQQAITPRLAGIALLGNSSLSATYNSTTKTVELVNDVSSLLNANLSSSYIIFRLPSEVMRSIEANSVQLRYRYSGLLGIGTRTVDVVPVIDRTNNQIYADVSSLLKLSLLSNDRFTLSFKVGQLPIGLDKTYTFKSAVVDGLIDLNVLSGNTATATLGIGPMFSLTVPSTLDFGSHELTGRETIISRLEPMTISIAHENATGYNWRLQASLTRPLTSTEGDVLKDVLYFKTSIKKQLLQGTEIEVAKGQMTGNQNQSPLTYDKEEGIILDLTGKYATPSTYSADIQWSLVNAP</sequence>
<reference evidence="3 4" key="1">
    <citation type="submission" date="2023-04" db="EMBL/GenBank/DDBJ databases">
        <title>Antarctic isolates genomes.</title>
        <authorList>
            <person name="Dimov S.G."/>
        </authorList>
    </citation>
    <scope>NUCLEOTIDE SEQUENCE [LARGE SCALE GENOMIC DNA]</scope>
    <source>
        <strain evidence="3 4">AL19</strain>
    </source>
</reference>
<feature type="compositionally biased region" description="Low complexity" evidence="1">
    <location>
        <begin position="135"/>
        <end position="145"/>
    </location>
</feature>
<dbReference type="EMBL" id="JASBQV010000007">
    <property type="protein sequence ID" value="MDI3234631.1"/>
    <property type="molecule type" value="Genomic_DNA"/>
</dbReference>
<feature type="chain" id="PRO_5045293110" evidence="2">
    <location>
        <begin position="24"/>
        <end position="496"/>
    </location>
</feature>
<accession>A0ABT6R119</accession>